<proteinExistence type="predicted"/>
<dbReference type="Proteomes" id="UP000054516">
    <property type="component" value="Unassembled WGS sequence"/>
</dbReference>
<evidence type="ECO:0000313" key="2">
    <source>
        <dbReference type="EMBL" id="GAW25038.1"/>
    </source>
</evidence>
<evidence type="ECO:0000313" key="3">
    <source>
        <dbReference type="Proteomes" id="UP000054516"/>
    </source>
</evidence>
<protein>
    <submittedName>
        <fullName evidence="2">Uncharacterized protein</fullName>
    </submittedName>
</protein>
<feature type="compositionally biased region" description="Low complexity" evidence="1">
    <location>
        <begin position="40"/>
        <end position="52"/>
    </location>
</feature>
<accession>A0A1S8A4L1</accession>
<gene>
    <name evidence="2" type="ORF">SAMD00023353_0101810</name>
</gene>
<dbReference type="EMBL" id="DF977446">
    <property type="protein sequence ID" value="GAW25038.1"/>
    <property type="molecule type" value="Genomic_DNA"/>
</dbReference>
<feature type="region of interest" description="Disordered" evidence="1">
    <location>
        <begin position="40"/>
        <end position="161"/>
    </location>
</feature>
<feature type="compositionally biased region" description="Polar residues" evidence="1">
    <location>
        <begin position="85"/>
        <end position="98"/>
    </location>
</feature>
<keyword evidence="3" id="KW-1185">Reference proteome</keyword>
<sequence length="161" mass="16248">MILPPTCPLYNSGFGIVGCGLTAAPLFDFICDSFEAESSSSASTSASASEPSNTKPSPTEGSMPAKPTEIISESTSISGGEHDGVSTSKSSLGESTTAIPAIGPISTSSEVDSSTHSSTSSGLGSSSDVTPVQTLASVVSPHHYHPRPPLHPHALPGKLPR</sequence>
<name>A0A1S8A4L1_ROSNE</name>
<evidence type="ECO:0000256" key="1">
    <source>
        <dbReference type="SAM" id="MobiDB-lite"/>
    </source>
</evidence>
<feature type="compositionally biased region" description="Low complexity" evidence="1">
    <location>
        <begin position="106"/>
        <end position="130"/>
    </location>
</feature>
<organism evidence="2">
    <name type="scientific">Rosellinia necatrix</name>
    <name type="common">White root-rot fungus</name>
    <dbReference type="NCBI Taxonomy" id="77044"/>
    <lineage>
        <taxon>Eukaryota</taxon>
        <taxon>Fungi</taxon>
        <taxon>Dikarya</taxon>
        <taxon>Ascomycota</taxon>
        <taxon>Pezizomycotina</taxon>
        <taxon>Sordariomycetes</taxon>
        <taxon>Xylariomycetidae</taxon>
        <taxon>Xylariales</taxon>
        <taxon>Xylariaceae</taxon>
        <taxon>Rosellinia</taxon>
    </lineage>
</organism>
<feature type="compositionally biased region" description="Low complexity" evidence="1">
    <location>
        <begin position="68"/>
        <end position="79"/>
    </location>
</feature>
<reference evidence="2" key="1">
    <citation type="submission" date="2016-03" db="EMBL/GenBank/DDBJ databases">
        <title>Draft genome sequence of Rosellinia necatrix.</title>
        <authorList>
            <person name="Kanematsu S."/>
        </authorList>
    </citation>
    <scope>NUCLEOTIDE SEQUENCE [LARGE SCALE GENOMIC DNA]</scope>
    <source>
        <strain evidence="2">W97</strain>
    </source>
</reference>
<dbReference type="AlphaFoldDB" id="A0A1S8A4L1"/>